<dbReference type="GO" id="GO:0030864">
    <property type="term" value="C:cortical actin cytoskeleton"/>
    <property type="evidence" value="ECO:0000318"/>
    <property type="project" value="GO_Central"/>
</dbReference>
<protein>
    <submittedName>
        <fullName evidence="5">Putative WD-repeat protein</fullName>
    </submittedName>
</protein>
<evidence type="ECO:0000313" key="6">
    <source>
        <dbReference type="Proteomes" id="UP000036987"/>
    </source>
</evidence>
<dbReference type="InterPro" id="IPR019775">
    <property type="entry name" value="WD40_repeat_CS"/>
</dbReference>
<feature type="repeat" description="WD" evidence="4">
    <location>
        <begin position="535"/>
        <end position="576"/>
    </location>
</feature>
<feature type="repeat" description="WD" evidence="4">
    <location>
        <begin position="233"/>
        <end position="266"/>
    </location>
</feature>
<sequence length="614" mass="66859">MTMNAELSETYACVPTMERGRGILISGNPKTNTITYCNGRSVILRNLDSPLDKTTIYGEHAYQTTLARFSPNGEWVASADVSGTVRIWGSYGDRALKNEFRVLSGRIDDLQWSADGQRIVACGDGKGKSFIRAFMWDSGTNVGEFDGHSRRVLSCAFKPTRPFRIISCGEDFLVNYYEGPPFKFKHSHRDHTNFVNCVRYSPDGTKFITVSSDKMGIIFDGKTGEKIGKLSIEDGHKGSIYAVSWSSDSTKVLTVSADKSAKVWEIMDDGNGKLVKTLATTGSGGLEDMLVGCLWLNNHLITVSLGGLFSVFSESDLDGAPITFSGHMKSASSLVCLLESDRKLILTSSYDGILVKWIQGVGFSCKLKRADNSQIKCFAAVENEIIISGFDNQVKRIALHGDECGDLESVDVGSQPKNLSFALKSPELVLISTDSTVCILRGTKITSTTQLGFISTTSAISPDGCEVIVGGQDGKLHIFSVAEDVLTEEAVLEKHRGAINAISYSPDTSLFATADLNREAVVWDRKSREIKLMNMLYHSARINCLAWSPNNSMVATGSLDTCVIIYEIDKPASTRTTIKGAHLGGVYGLSFISDDTIVSSGEDACVRVWKLTQV</sequence>
<evidence type="ECO:0000256" key="1">
    <source>
        <dbReference type="ARBA" id="ARBA00022574"/>
    </source>
</evidence>
<reference evidence="6" key="1">
    <citation type="journal article" date="2016" name="Nature">
        <title>The genome of the seagrass Zostera marina reveals angiosperm adaptation to the sea.</title>
        <authorList>
            <person name="Olsen J.L."/>
            <person name="Rouze P."/>
            <person name="Verhelst B."/>
            <person name="Lin Y.-C."/>
            <person name="Bayer T."/>
            <person name="Collen J."/>
            <person name="Dattolo E."/>
            <person name="De Paoli E."/>
            <person name="Dittami S."/>
            <person name="Maumus F."/>
            <person name="Michel G."/>
            <person name="Kersting A."/>
            <person name="Lauritano C."/>
            <person name="Lohaus R."/>
            <person name="Toepel M."/>
            <person name="Tonon T."/>
            <person name="Vanneste K."/>
            <person name="Amirebrahimi M."/>
            <person name="Brakel J."/>
            <person name="Bostroem C."/>
            <person name="Chovatia M."/>
            <person name="Grimwood J."/>
            <person name="Jenkins J.W."/>
            <person name="Jueterbock A."/>
            <person name="Mraz A."/>
            <person name="Stam W.T."/>
            <person name="Tice H."/>
            <person name="Bornberg-Bauer E."/>
            <person name="Green P.J."/>
            <person name="Pearson G.A."/>
            <person name="Procaccini G."/>
            <person name="Duarte C.M."/>
            <person name="Schmutz J."/>
            <person name="Reusch T.B.H."/>
            <person name="Van de Peer Y."/>
        </authorList>
    </citation>
    <scope>NUCLEOTIDE SEQUENCE [LARGE SCALE GENOMIC DNA]</scope>
    <source>
        <strain evidence="6">cv. Finnish</strain>
    </source>
</reference>
<evidence type="ECO:0000256" key="4">
    <source>
        <dbReference type="PROSITE-ProRule" id="PRU00221"/>
    </source>
</evidence>
<comment type="function">
    <text evidence="3">Binds actin. Enhances the F-actin depolymerization activity of actin-depolymerizing factor (ADF) proteins.</text>
</comment>
<keyword evidence="2" id="KW-0677">Repeat</keyword>
<proteinExistence type="predicted"/>
<gene>
    <name evidence="5" type="ORF">ZOSMA_226G00120</name>
</gene>
<dbReference type="GO" id="GO:0051015">
    <property type="term" value="F:actin filament binding"/>
    <property type="evidence" value="ECO:0000318"/>
    <property type="project" value="GO_Central"/>
</dbReference>
<feature type="repeat" description="WD" evidence="4">
    <location>
        <begin position="492"/>
        <end position="533"/>
    </location>
</feature>
<keyword evidence="6" id="KW-1185">Reference proteome</keyword>
<dbReference type="PANTHER" id="PTHR19856:SF0">
    <property type="entry name" value="WD REPEAT-CONTAINING PROTEIN 1"/>
    <property type="match status" value="1"/>
</dbReference>
<dbReference type="InterPro" id="IPR015943">
    <property type="entry name" value="WD40/YVTN_repeat-like_dom_sf"/>
</dbReference>
<organism evidence="5 6">
    <name type="scientific">Zostera marina</name>
    <name type="common">Eelgrass</name>
    <dbReference type="NCBI Taxonomy" id="29655"/>
    <lineage>
        <taxon>Eukaryota</taxon>
        <taxon>Viridiplantae</taxon>
        <taxon>Streptophyta</taxon>
        <taxon>Embryophyta</taxon>
        <taxon>Tracheophyta</taxon>
        <taxon>Spermatophyta</taxon>
        <taxon>Magnoliopsida</taxon>
        <taxon>Liliopsida</taxon>
        <taxon>Zosteraceae</taxon>
        <taxon>Zostera</taxon>
    </lineage>
</organism>
<dbReference type="GO" id="GO:0030042">
    <property type="term" value="P:actin filament depolymerization"/>
    <property type="evidence" value="ECO:0000318"/>
    <property type="project" value="GO_Central"/>
</dbReference>
<dbReference type="Gene3D" id="2.130.10.10">
    <property type="entry name" value="YVTN repeat-like/Quinoprotein amine dehydrogenase"/>
    <property type="match status" value="2"/>
</dbReference>
<dbReference type="Pfam" id="PF00400">
    <property type="entry name" value="WD40"/>
    <property type="match status" value="7"/>
</dbReference>
<feature type="repeat" description="WD" evidence="4">
    <location>
        <begin position="579"/>
        <end position="614"/>
    </location>
</feature>
<feature type="repeat" description="WD" evidence="4">
    <location>
        <begin position="188"/>
        <end position="229"/>
    </location>
</feature>
<dbReference type="Proteomes" id="UP000036987">
    <property type="component" value="Unassembled WGS sequence"/>
</dbReference>
<accession>A0A0K9PKY0</accession>
<dbReference type="STRING" id="29655.A0A0K9PKY0"/>
<dbReference type="AlphaFoldDB" id="A0A0K9PKY0"/>
<dbReference type="InterPro" id="IPR036322">
    <property type="entry name" value="WD40_repeat_dom_sf"/>
</dbReference>
<name>A0A0K9PKY0_ZOSMR</name>
<dbReference type="FunFam" id="2.130.10.10:FF:000102">
    <property type="entry name" value="Actin-interacting protein 1"/>
    <property type="match status" value="1"/>
</dbReference>
<dbReference type="PROSITE" id="PS50082">
    <property type="entry name" value="WD_REPEATS_2"/>
    <property type="match status" value="6"/>
</dbReference>
<dbReference type="SUPFAM" id="SSF50978">
    <property type="entry name" value="WD40 repeat-like"/>
    <property type="match status" value="2"/>
</dbReference>
<dbReference type="OMA" id="FYQGPPF"/>
<dbReference type="SMART" id="SM00320">
    <property type="entry name" value="WD40"/>
    <property type="match status" value="11"/>
</dbReference>
<evidence type="ECO:0000256" key="2">
    <source>
        <dbReference type="ARBA" id="ARBA00022737"/>
    </source>
</evidence>
<keyword evidence="1 4" id="KW-0853">WD repeat</keyword>
<feature type="repeat" description="WD" evidence="4">
    <location>
        <begin position="57"/>
        <end position="88"/>
    </location>
</feature>
<comment type="caution">
    <text evidence="5">The sequence shown here is derived from an EMBL/GenBank/DDBJ whole genome shotgun (WGS) entry which is preliminary data.</text>
</comment>
<dbReference type="PROSITE" id="PS00678">
    <property type="entry name" value="WD_REPEATS_1"/>
    <property type="match status" value="1"/>
</dbReference>
<dbReference type="PANTHER" id="PTHR19856">
    <property type="entry name" value="WD-REPEATCONTAINING PROTEIN WDR1"/>
    <property type="match status" value="1"/>
</dbReference>
<dbReference type="OrthoDB" id="2306at2759"/>
<dbReference type="FunFam" id="2.130.10.10:FF:000167">
    <property type="entry name" value="Actin-interacting protein 1"/>
    <property type="match status" value="1"/>
</dbReference>
<dbReference type="PROSITE" id="PS50294">
    <property type="entry name" value="WD_REPEATS_REGION"/>
    <property type="match status" value="4"/>
</dbReference>
<evidence type="ECO:0000313" key="5">
    <source>
        <dbReference type="EMBL" id="KMZ68912.1"/>
    </source>
</evidence>
<dbReference type="EMBL" id="LFYR01000804">
    <property type="protein sequence ID" value="KMZ68912.1"/>
    <property type="molecule type" value="Genomic_DNA"/>
</dbReference>
<evidence type="ECO:0000256" key="3">
    <source>
        <dbReference type="ARBA" id="ARBA00058835"/>
    </source>
</evidence>
<dbReference type="InterPro" id="IPR001680">
    <property type="entry name" value="WD40_rpt"/>
</dbReference>